<dbReference type="Proteomes" id="UP000095287">
    <property type="component" value="Unplaced"/>
</dbReference>
<evidence type="ECO:0000256" key="2">
    <source>
        <dbReference type="ARBA" id="ARBA00022559"/>
    </source>
</evidence>
<evidence type="ECO:0000256" key="5">
    <source>
        <dbReference type="ARBA" id="ARBA00023002"/>
    </source>
</evidence>
<organism evidence="8 9">
    <name type="scientific">Steinernema glaseri</name>
    <dbReference type="NCBI Taxonomy" id="37863"/>
    <lineage>
        <taxon>Eukaryota</taxon>
        <taxon>Metazoa</taxon>
        <taxon>Ecdysozoa</taxon>
        <taxon>Nematoda</taxon>
        <taxon>Chromadorea</taxon>
        <taxon>Rhabditida</taxon>
        <taxon>Tylenchina</taxon>
        <taxon>Panagrolaimomorpha</taxon>
        <taxon>Strongyloidoidea</taxon>
        <taxon>Steinernematidae</taxon>
        <taxon>Steinernema</taxon>
    </lineage>
</organism>
<keyword evidence="5" id="KW-0560">Oxidoreductase</keyword>
<reference evidence="9" key="1">
    <citation type="submission" date="2016-11" db="UniProtKB">
        <authorList>
            <consortium name="WormBaseParasite"/>
        </authorList>
    </citation>
    <scope>IDENTIFICATION</scope>
</reference>
<keyword evidence="4" id="KW-0479">Metal-binding</keyword>
<evidence type="ECO:0000256" key="4">
    <source>
        <dbReference type="ARBA" id="ARBA00022723"/>
    </source>
</evidence>
<dbReference type="InterPro" id="IPR020835">
    <property type="entry name" value="Catalase_sf"/>
</dbReference>
<protein>
    <submittedName>
        <fullName evidence="9">Catalase domain-containing protein</fullName>
    </submittedName>
</protein>
<sequence length="153" mass="16995">DGYRHMHGFGSHTYSLINAQGQRTWVKWHFKTKQGIKNLAPAEAARLAGTDPDYAQRDLFEAIERGDFPKWSVCIQVMSEAEAASRAENPFDVTKTWSQKDYPLIEKALLIANIAGTMASVSRDVVERQLQHFFKADPAYGGGIAKALGLNLA</sequence>
<keyword evidence="8" id="KW-1185">Reference proteome</keyword>
<dbReference type="InterPro" id="IPR011614">
    <property type="entry name" value="Catalase_core"/>
</dbReference>
<keyword evidence="3" id="KW-0349">Heme</keyword>
<dbReference type="GO" id="GO:0042744">
    <property type="term" value="P:hydrogen peroxide catabolic process"/>
    <property type="evidence" value="ECO:0007669"/>
    <property type="project" value="UniProtKB-KW"/>
</dbReference>
<dbReference type="AlphaFoldDB" id="A0A1I7XZE6"/>
<evidence type="ECO:0000256" key="6">
    <source>
        <dbReference type="ARBA" id="ARBA00023004"/>
    </source>
</evidence>
<dbReference type="SMART" id="SM01060">
    <property type="entry name" value="Catalase"/>
    <property type="match status" value="1"/>
</dbReference>
<evidence type="ECO:0000256" key="3">
    <source>
        <dbReference type="ARBA" id="ARBA00022617"/>
    </source>
</evidence>
<dbReference type="PANTHER" id="PTHR11465">
    <property type="entry name" value="CATALASE"/>
    <property type="match status" value="1"/>
</dbReference>
<feature type="domain" description="Catalase core" evidence="7">
    <location>
        <begin position="1"/>
        <end position="145"/>
    </location>
</feature>
<evidence type="ECO:0000256" key="1">
    <source>
        <dbReference type="ARBA" id="ARBA00005329"/>
    </source>
</evidence>
<dbReference type="WBParaSite" id="L893_g11176.t1">
    <property type="protein sequence ID" value="L893_g11176.t1"/>
    <property type="gene ID" value="L893_g11176"/>
</dbReference>
<dbReference type="GO" id="GO:0004096">
    <property type="term" value="F:catalase activity"/>
    <property type="evidence" value="ECO:0007669"/>
    <property type="project" value="UniProtKB-EC"/>
</dbReference>
<dbReference type="GO" id="GO:0042542">
    <property type="term" value="P:response to hydrogen peroxide"/>
    <property type="evidence" value="ECO:0007669"/>
    <property type="project" value="TreeGrafter"/>
</dbReference>
<dbReference type="Gene3D" id="2.40.180.10">
    <property type="entry name" value="Catalase core domain"/>
    <property type="match status" value="2"/>
</dbReference>
<keyword evidence="6" id="KW-0408">Iron</keyword>
<comment type="similarity">
    <text evidence="1">Belongs to the catalase family.</text>
</comment>
<dbReference type="GO" id="GO:0046872">
    <property type="term" value="F:metal ion binding"/>
    <property type="evidence" value="ECO:0007669"/>
    <property type="project" value="UniProtKB-KW"/>
</dbReference>
<name>A0A1I7XZE6_9BILA</name>
<evidence type="ECO:0000313" key="9">
    <source>
        <dbReference type="WBParaSite" id="L893_g11176.t1"/>
    </source>
</evidence>
<dbReference type="GO" id="GO:0020037">
    <property type="term" value="F:heme binding"/>
    <property type="evidence" value="ECO:0007669"/>
    <property type="project" value="InterPro"/>
</dbReference>
<dbReference type="PROSITE" id="PS51402">
    <property type="entry name" value="CATALASE_3"/>
    <property type="match status" value="1"/>
</dbReference>
<proteinExistence type="inferred from homology"/>
<dbReference type="GO" id="GO:0005737">
    <property type="term" value="C:cytoplasm"/>
    <property type="evidence" value="ECO:0007669"/>
    <property type="project" value="TreeGrafter"/>
</dbReference>
<accession>A0A1I7XZE6</accession>
<evidence type="ECO:0000313" key="8">
    <source>
        <dbReference type="Proteomes" id="UP000095287"/>
    </source>
</evidence>
<dbReference type="Pfam" id="PF00199">
    <property type="entry name" value="Catalase"/>
    <property type="match status" value="1"/>
</dbReference>
<evidence type="ECO:0000259" key="7">
    <source>
        <dbReference type="SMART" id="SM01060"/>
    </source>
</evidence>
<dbReference type="PANTHER" id="PTHR11465:SF9">
    <property type="entry name" value="CATALASE"/>
    <property type="match status" value="1"/>
</dbReference>
<dbReference type="InterPro" id="IPR018028">
    <property type="entry name" value="Catalase"/>
</dbReference>
<dbReference type="SUPFAM" id="SSF56634">
    <property type="entry name" value="Heme-dependent catalase-like"/>
    <property type="match status" value="1"/>
</dbReference>
<keyword evidence="2" id="KW-0575">Peroxidase</keyword>